<dbReference type="InterPro" id="IPR036291">
    <property type="entry name" value="NAD(P)-bd_dom_sf"/>
</dbReference>
<keyword evidence="2" id="KW-0520">NAD</keyword>
<dbReference type="InterPro" id="IPR000683">
    <property type="entry name" value="Gfo/Idh/MocA-like_OxRdtase_N"/>
</dbReference>
<dbReference type="SUPFAM" id="SSF55347">
    <property type="entry name" value="Glyceraldehyde-3-phosphate dehydrogenase-like, C-terminal domain"/>
    <property type="match status" value="1"/>
</dbReference>
<feature type="domain" description="GFO/IDH/MocA-like oxidoreductase" evidence="4">
    <location>
        <begin position="172"/>
        <end position="249"/>
    </location>
</feature>
<comment type="caution">
    <text evidence="5">The sequence shown here is derived from an EMBL/GenBank/DDBJ whole genome shotgun (WGS) entry which is preliminary data.</text>
</comment>
<dbReference type="Pfam" id="PF22725">
    <property type="entry name" value="GFO_IDH_MocA_C3"/>
    <property type="match status" value="1"/>
</dbReference>
<proteinExistence type="predicted"/>
<evidence type="ECO:0000259" key="3">
    <source>
        <dbReference type="Pfam" id="PF01408"/>
    </source>
</evidence>
<evidence type="ECO:0000256" key="1">
    <source>
        <dbReference type="ARBA" id="ARBA00023002"/>
    </source>
</evidence>
<reference evidence="6" key="1">
    <citation type="journal article" date="2019" name="Int. J. Syst. Evol. Microbiol.">
        <title>The Global Catalogue of Microorganisms (GCM) 10K type strain sequencing project: providing services to taxonomists for standard genome sequencing and annotation.</title>
        <authorList>
            <consortium name="The Broad Institute Genomics Platform"/>
            <consortium name="The Broad Institute Genome Sequencing Center for Infectious Disease"/>
            <person name="Wu L."/>
            <person name="Ma J."/>
        </authorList>
    </citation>
    <scope>NUCLEOTIDE SEQUENCE [LARGE SCALE GENOMIC DNA]</scope>
    <source>
        <strain evidence="6">NBRC 105830</strain>
    </source>
</reference>
<evidence type="ECO:0000256" key="2">
    <source>
        <dbReference type="ARBA" id="ARBA00023027"/>
    </source>
</evidence>
<evidence type="ECO:0000259" key="4">
    <source>
        <dbReference type="Pfam" id="PF22725"/>
    </source>
</evidence>
<sequence>MPDDDTPNPSALTPVRIGVVGAGPWATVHAGHIARHPDVELAGVWARRPEAAAEVVAAAGGTVYASVAELLDDVDAVDLCVPPDVQPALAIEAARAGKALMLEKPIAATLSEAEALAAACRESGVVTQVMLTRRFHPVTRAFLETARRELPPDRVDGVVATFLHGAFLGGPMATPWRLREGVLLDLGPHLLDLVEQVAGPIESVTAATSPGHTLAVTAHHREGAVSQLTMSGHTGGRSDHRVLAFGETTKLAFDAADVDEATCFATALTELVAAIRTGSPVVADAERGLELQRLLDLVHMALGQTTARQKTPRQTTPSQTALG</sequence>
<protein>
    <recommendedName>
        <fullName evidence="7">Gfo/Idh/MocA family oxidoreductase</fullName>
    </recommendedName>
</protein>
<gene>
    <name evidence="5" type="ORF">GCM10025862_09020</name>
</gene>
<keyword evidence="1" id="KW-0560">Oxidoreductase</keyword>
<dbReference type="Pfam" id="PF01408">
    <property type="entry name" value="GFO_IDH_MocA"/>
    <property type="match status" value="1"/>
</dbReference>
<keyword evidence="6" id="KW-1185">Reference proteome</keyword>
<dbReference type="Gene3D" id="3.30.360.10">
    <property type="entry name" value="Dihydrodipicolinate Reductase, domain 2"/>
    <property type="match status" value="1"/>
</dbReference>
<dbReference type="SUPFAM" id="SSF51735">
    <property type="entry name" value="NAD(P)-binding Rossmann-fold domains"/>
    <property type="match status" value="1"/>
</dbReference>
<evidence type="ECO:0000313" key="5">
    <source>
        <dbReference type="EMBL" id="GMA18881.1"/>
    </source>
</evidence>
<accession>A0ABQ6HK92</accession>
<organism evidence="5 6">
    <name type="scientific">Arsenicicoccus piscis</name>
    <dbReference type="NCBI Taxonomy" id="673954"/>
    <lineage>
        <taxon>Bacteria</taxon>
        <taxon>Bacillati</taxon>
        <taxon>Actinomycetota</taxon>
        <taxon>Actinomycetes</taxon>
        <taxon>Micrococcales</taxon>
        <taxon>Intrasporangiaceae</taxon>
        <taxon>Arsenicicoccus</taxon>
    </lineage>
</organism>
<name>A0ABQ6HK92_9MICO</name>
<dbReference type="PANTHER" id="PTHR43818">
    <property type="entry name" value="BCDNA.GH03377"/>
    <property type="match status" value="1"/>
</dbReference>
<dbReference type="PANTHER" id="PTHR43818:SF11">
    <property type="entry name" value="BCDNA.GH03377"/>
    <property type="match status" value="1"/>
</dbReference>
<dbReference type="InterPro" id="IPR055170">
    <property type="entry name" value="GFO_IDH_MocA-like_dom"/>
</dbReference>
<feature type="domain" description="Gfo/Idh/MocA-like oxidoreductase N-terminal" evidence="3">
    <location>
        <begin position="15"/>
        <end position="129"/>
    </location>
</feature>
<dbReference type="EMBL" id="BSUJ01000001">
    <property type="protein sequence ID" value="GMA18881.1"/>
    <property type="molecule type" value="Genomic_DNA"/>
</dbReference>
<evidence type="ECO:0008006" key="7">
    <source>
        <dbReference type="Google" id="ProtNLM"/>
    </source>
</evidence>
<dbReference type="InterPro" id="IPR050463">
    <property type="entry name" value="Gfo/Idh/MocA_oxidrdct_glycsds"/>
</dbReference>
<dbReference type="Proteomes" id="UP001157109">
    <property type="component" value="Unassembled WGS sequence"/>
</dbReference>
<evidence type="ECO:0000313" key="6">
    <source>
        <dbReference type="Proteomes" id="UP001157109"/>
    </source>
</evidence>
<dbReference type="Gene3D" id="3.40.50.720">
    <property type="entry name" value="NAD(P)-binding Rossmann-like Domain"/>
    <property type="match status" value="1"/>
</dbReference>
<dbReference type="RefSeq" id="WP_241443045.1">
    <property type="nucleotide sequence ID" value="NZ_BSUJ01000001.1"/>
</dbReference>